<protein>
    <recommendedName>
        <fullName evidence="1">Major tropism determinant N-terminal domain-containing protein</fullName>
    </recommendedName>
</protein>
<dbReference type="EMBL" id="UINC01045655">
    <property type="protein sequence ID" value="SVB52670.1"/>
    <property type="molecule type" value="Genomic_DNA"/>
</dbReference>
<sequence length="340" mass="33871">MAVQIQLRRDTASNWTSANPTLAAGEFAIETDTDKYKIGDGSTAWTSLGYSSLPSGTAPLASPTFTGTVTIPDLIVNGTTSTINSTTLTVDDKNIELGSVASPSDATADGGGITLKGASDKTITWVNATDTWDFNQGITVTGTATATAFAGPLTGNASTATALATGRTIGGVSFDGTANINLPGVNASGTQDTSGNATTATTAGTVTTAAQTAITSVGTLSALAVTGAVTAGSLVAPLAVNTPTASYTLVIGDAGKLIEMDVGSTNTLTIPTNTVDFDVGTQIMVIQKGSGATTIAGAGSVAIYSKDSNKVIDGQYATVTLVKRADTGDGQWHLIGALTS</sequence>
<gene>
    <name evidence="2" type="ORF">METZ01_LOCUS205524</name>
</gene>
<dbReference type="SUPFAM" id="SSF69349">
    <property type="entry name" value="Phage fibre proteins"/>
    <property type="match status" value="1"/>
</dbReference>
<organism evidence="2">
    <name type="scientific">marine metagenome</name>
    <dbReference type="NCBI Taxonomy" id="408172"/>
    <lineage>
        <taxon>unclassified sequences</taxon>
        <taxon>metagenomes</taxon>
        <taxon>ecological metagenomes</taxon>
    </lineage>
</organism>
<dbReference type="InterPro" id="IPR041352">
    <property type="entry name" value="Mtd_N"/>
</dbReference>
<reference evidence="2" key="1">
    <citation type="submission" date="2018-05" db="EMBL/GenBank/DDBJ databases">
        <authorList>
            <person name="Lanie J.A."/>
            <person name="Ng W.-L."/>
            <person name="Kazmierczak K.M."/>
            <person name="Andrzejewski T.M."/>
            <person name="Davidsen T.M."/>
            <person name="Wayne K.J."/>
            <person name="Tettelin H."/>
            <person name="Glass J.I."/>
            <person name="Rusch D."/>
            <person name="Podicherti R."/>
            <person name="Tsui H.-C.T."/>
            <person name="Winkler M.E."/>
        </authorList>
    </citation>
    <scope>NUCLEOTIDE SEQUENCE</scope>
</reference>
<dbReference type="Gene3D" id="2.10.10.30">
    <property type="match status" value="1"/>
</dbReference>
<dbReference type="AlphaFoldDB" id="A0A382EPK9"/>
<evidence type="ECO:0000259" key="1">
    <source>
        <dbReference type="Pfam" id="PF18454"/>
    </source>
</evidence>
<evidence type="ECO:0000313" key="2">
    <source>
        <dbReference type="EMBL" id="SVB52670.1"/>
    </source>
</evidence>
<name>A0A382EPK9_9ZZZZ</name>
<accession>A0A382EPK9</accession>
<dbReference type="Pfam" id="PF18454">
    <property type="entry name" value="Mtd_N"/>
    <property type="match status" value="1"/>
</dbReference>
<feature type="domain" description="Major tropism determinant N-terminal" evidence="1">
    <location>
        <begin position="5"/>
        <end position="43"/>
    </location>
</feature>
<proteinExistence type="predicted"/>